<keyword evidence="3" id="KW-1185">Reference proteome</keyword>
<dbReference type="InterPro" id="IPR036281">
    <property type="entry name" value="SinR/SinI_dimer_dom_sf"/>
</dbReference>
<dbReference type="InterPro" id="IPR010981">
    <property type="entry name" value="SinR/SinI_dimer_dom"/>
</dbReference>
<name>A0ABU6P0H4_9BACI</name>
<dbReference type="EMBL" id="JARTFS010000012">
    <property type="protein sequence ID" value="MED4402478.1"/>
    <property type="molecule type" value="Genomic_DNA"/>
</dbReference>
<dbReference type="RefSeq" id="WP_156483883.1">
    <property type="nucleotide sequence ID" value="NZ_JARTFQ010000005.1"/>
</dbReference>
<dbReference type="Proteomes" id="UP001342826">
    <property type="component" value="Unassembled WGS sequence"/>
</dbReference>
<keyword evidence="2" id="KW-0238">DNA-binding</keyword>
<evidence type="ECO:0000313" key="3">
    <source>
        <dbReference type="Proteomes" id="UP001342826"/>
    </source>
</evidence>
<sequence>MDIQLQKLKELMSDKEWEELILLALGTGMTVEEIKEFFHQPCRP</sequence>
<dbReference type="PROSITE" id="PS51500">
    <property type="entry name" value="SIN"/>
    <property type="match status" value="1"/>
</dbReference>
<evidence type="ECO:0000313" key="2">
    <source>
        <dbReference type="EMBL" id="MED4402478.1"/>
    </source>
</evidence>
<accession>A0ABU6P0H4</accession>
<organism evidence="2 3">
    <name type="scientific">Metabacillus fastidiosus</name>
    <dbReference type="NCBI Taxonomy" id="1458"/>
    <lineage>
        <taxon>Bacteria</taxon>
        <taxon>Bacillati</taxon>
        <taxon>Bacillota</taxon>
        <taxon>Bacilli</taxon>
        <taxon>Bacillales</taxon>
        <taxon>Bacillaceae</taxon>
        <taxon>Metabacillus</taxon>
    </lineage>
</organism>
<gene>
    <name evidence="2" type="primary">sinI</name>
    <name evidence="2" type="ORF">P9271_14260</name>
</gene>
<dbReference type="Pfam" id="PF08671">
    <property type="entry name" value="SinI"/>
    <property type="match status" value="1"/>
</dbReference>
<evidence type="ECO:0000259" key="1">
    <source>
        <dbReference type="PROSITE" id="PS51500"/>
    </source>
</evidence>
<reference evidence="2 3" key="1">
    <citation type="submission" date="2023-03" db="EMBL/GenBank/DDBJ databases">
        <title>Bacillus Genome Sequencing.</title>
        <authorList>
            <person name="Dunlap C."/>
        </authorList>
    </citation>
    <scope>NUCLEOTIDE SEQUENCE [LARGE SCALE GENOMIC DNA]</scope>
    <source>
        <strain evidence="2 3">NRS-1717</strain>
    </source>
</reference>
<dbReference type="GO" id="GO:0003677">
    <property type="term" value="F:DNA binding"/>
    <property type="evidence" value="ECO:0007669"/>
    <property type="project" value="UniProtKB-KW"/>
</dbReference>
<proteinExistence type="predicted"/>
<dbReference type="GeneID" id="301143492"/>
<comment type="caution">
    <text evidence="2">The sequence shown here is derived from an EMBL/GenBank/DDBJ whole genome shotgun (WGS) entry which is preliminary data.</text>
</comment>
<protein>
    <submittedName>
        <fullName evidence="2">DNA-binding anti-repressor SinI</fullName>
    </submittedName>
</protein>
<dbReference type="SUPFAM" id="SSF47406">
    <property type="entry name" value="SinR repressor dimerisation domain-like"/>
    <property type="match status" value="1"/>
</dbReference>
<feature type="domain" description="Sin" evidence="1">
    <location>
        <begin position="4"/>
        <end position="42"/>
    </location>
</feature>